<dbReference type="Pfam" id="PF02518">
    <property type="entry name" value="HATPase_c"/>
    <property type="match status" value="1"/>
</dbReference>
<dbReference type="GO" id="GO:0005524">
    <property type="term" value="F:ATP binding"/>
    <property type="evidence" value="ECO:0007669"/>
    <property type="project" value="UniProtKB-KW"/>
</dbReference>
<dbReference type="Gene3D" id="1.10.287.130">
    <property type="match status" value="1"/>
</dbReference>
<dbReference type="EMBL" id="LMAR01000053">
    <property type="protein sequence ID" value="KQK29033.1"/>
    <property type="molecule type" value="Genomic_DNA"/>
</dbReference>
<dbReference type="Proteomes" id="UP000051562">
    <property type="component" value="Unassembled WGS sequence"/>
</dbReference>
<keyword evidence="5" id="KW-0808">Transferase</keyword>
<dbReference type="PRINTS" id="PR00344">
    <property type="entry name" value="BCTRLSENSOR"/>
</dbReference>
<keyword evidence="18" id="KW-1185">Reference proteome</keyword>
<dbReference type="AlphaFoldDB" id="A0A0Q3LZZ5"/>
<dbReference type="RefSeq" id="WP_055729614.1">
    <property type="nucleotide sequence ID" value="NZ_FUYX01000005.1"/>
</dbReference>
<dbReference type="InterPro" id="IPR003594">
    <property type="entry name" value="HATPase_dom"/>
</dbReference>
<dbReference type="PANTHER" id="PTHR45436:SF14">
    <property type="entry name" value="SENSOR PROTEIN QSEC"/>
    <property type="match status" value="1"/>
</dbReference>
<keyword evidence="7" id="KW-0547">Nucleotide-binding</keyword>
<dbReference type="Pfam" id="PF00512">
    <property type="entry name" value="HisKA"/>
    <property type="match status" value="1"/>
</dbReference>
<reference evidence="17 19" key="2">
    <citation type="submission" date="2017-02" db="EMBL/GenBank/DDBJ databases">
        <authorList>
            <person name="Peterson S.W."/>
        </authorList>
    </citation>
    <scope>NUCLEOTIDE SEQUENCE [LARGE SCALE GENOMIC DNA]</scope>
    <source>
        <strain evidence="17 19">DSM 9653</strain>
    </source>
</reference>
<protein>
    <recommendedName>
        <fullName evidence="3">histidine kinase</fullName>
        <ecNumber evidence="3">2.7.13.3</ecNumber>
    </recommendedName>
</protein>
<evidence type="ECO:0000313" key="19">
    <source>
        <dbReference type="Proteomes" id="UP000190130"/>
    </source>
</evidence>
<evidence type="ECO:0000313" key="17">
    <source>
        <dbReference type="EMBL" id="SKB76843.1"/>
    </source>
</evidence>
<dbReference type="EC" id="2.7.13.3" evidence="3"/>
<dbReference type="GO" id="GO:0005886">
    <property type="term" value="C:plasma membrane"/>
    <property type="evidence" value="ECO:0007669"/>
    <property type="project" value="TreeGrafter"/>
</dbReference>
<feature type="transmembrane region" description="Helical" evidence="13">
    <location>
        <begin position="152"/>
        <end position="175"/>
    </location>
</feature>
<feature type="domain" description="Histidine kinase" evidence="14">
    <location>
        <begin position="235"/>
        <end position="442"/>
    </location>
</feature>
<evidence type="ECO:0000256" key="7">
    <source>
        <dbReference type="ARBA" id="ARBA00022741"/>
    </source>
</evidence>
<evidence type="ECO:0000256" key="4">
    <source>
        <dbReference type="ARBA" id="ARBA00022553"/>
    </source>
</evidence>
<dbReference type="InterPro" id="IPR013727">
    <property type="entry name" value="2CSK_N"/>
</dbReference>
<keyword evidence="10 13" id="KW-1133">Transmembrane helix</keyword>
<evidence type="ECO:0000256" key="11">
    <source>
        <dbReference type="ARBA" id="ARBA00023012"/>
    </source>
</evidence>
<evidence type="ECO:0000256" key="3">
    <source>
        <dbReference type="ARBA" id="ARBA00012438"/>
    </source>
</evidence>
<dbReference type="CDD" id="cd00082">
    <property type="entry name" value="HisKA"/>
    <property type="match status" value="1"/>
</dbReference>
<dbReference type="InterPro" id="IPR003661">
    <property type="entry name" value="HisK_dim/P_dom"/>
</dbReference>
<feature type="transmembrane region" description="Helical" evidence="13">
    <location>
        <begin position="6"/>
        <end position="29"/>
    </location>
</feature>
<evidence type="ECO:0000256" key="12">
    <source>
        <dbReference type="ARBA" id="ARBA00023136"/>
    </source>
</evidence>
<evidence type="ECO:0000259" key="15">
    <source>
        <dbReference type="PROSITE" id="PS50885"/>
    </source>
</evidence>
<dbReference type="Proteomes" id="UP000190130">
    <property type="component" value="Unassembled WGS sequence"/>
</dbReference>
<dbReference type="InterPro" id="IPR036097">
    <property type="entry name" value="HisK_dim/P_sf"/>
</dbReference>
<dbReference type="PANTHER" id="PTHR45436">
    <property type="entry name" value="SENSOR HISTIDINE KINASE YKOH"/>
    <property type="match status" value="1"/>
</dbReference>
<keyword evidence="4" id="KW-0597">Phosphoprotein</keyword>
<dbReference type="PROSITE" id="PS50885">
    <property type="entry name" value="HAMP"/>
    <property type="match status" value="1"/>
</dbReference>
<evidence type="ECO:0000256" key="9">
    <source>
        <dbReference type="ARBA" id="ARBA00022840"/>
    </source>
</evidence>
<evidence type="ECO:0000313" key="16">
    <source>
        <dbReference type="EMBL" id="KQK29033.1"/>
    </source>
</evidence>
<keyword evidence="6 13" id="KW-0812">Transmembrane</keyword>
<evidence type="ECO:0000259" key="14">
    <source>
        <dbReference type="PROSITE" id="PS50109"/>
    </source>
</evidence>
<organism evidence="16 18">
    <name type="scientific">Bosea thiooxidans</name>
    <dbReference type="NCBI Taxonomy" id="53254"/>
    <lineage>
        <taxon>Bacteria</taxon>
        <taxon>Pseudomonadati</taxon>
        <taxon>Pseudomonadota</taxon>
        <taxon>Alphaproteobacteria</taxon>
        <taxon>Hyphomicrobiales</taxon>
        <taxon>Boseaceae</taxon>
        <taxon>Bosea</taxon>
    </lineage>
</organism>
<dbReference type="EMBL" id="FUYX01000005">
    <property type="protein sequence ID" value="SKB76843.1"/>
    <property type="molecule type" value="Genomic_DNA"/>
</dbReference>
<name>A0A0Q3LZZ5_9HYPH</name>
<evidence type="ECO:0000256" key="1">
    <source>
        <dbReference type="ARBA" id="ARBA00000085"/>
    </source>
</evidence>
<evidence type="ECO:0000256" key="5">
    <source>
        <dbReference type="ARBA" id="ARBA00022679"/>
    </source>
</evidence>
<evidence type="ECO:0000256" key="6">
    <source>
        <dbReference type="ARBA" id="ARBA00022692"/>
    </source>
</evidence>
<dbReference type="InterPro" id="IPR005467">
    <property type="entry name" value="His_kinase_dom"/>
</dbReference>
<dbReference type="InterPro" id="IPR004358">
    <property type="entry name" value="Sig_transdc_His_kin-like_C"/>
</dbReference>
<evidence type="ECO:0000256" key="2">
    <source>
        <dbReference type="ARBA" id="ARBA00004141"/>
    </source>
</evidence>
<keyword evidence="8 16" id="KW-0418">Kinase</keyword>
<dbReference type="SUPFAM" id="SSF47384">
    <property type="entry name" value="Homodimeric domain of signal transducing histidine kinase"/>
    <property type="match status" value="1"/>
</dbReference>
<dbReference type="Gene3D" id="3.30.565.10">
    <property type="entry name" value="Histidine kinase-like ATPase, C-terminal domain"/>
    <property type="match status" value="1"/>
</dbReference>
<keyword evidence="9" id="KW-0067">ATP-binding</keyword>
<dbReference type="InterPro" id="IPR050428">
    <property type="entry name" value="TCS_sensor_his_kinase"/>
</dbReference>
<dbReference type="Pfam" id="PF08521">
    <property type="entry name" value="2CSK_N"/>
    <property type="match status" value="1"/>
</dbReference>
<dbReference type="PROSITE" id="PS50109">
    <property type="entry name" value="HIS_KIN"/>
    <property type="match status" value="1"/>
</dbReference>
<dbReference type="InterPro" id="IPR003660">
    <property type="entry name" value="HAMP_dom"/>
</dbReference>
<keyword evidence="11" id="KW-0902">Two-component regulatory system</keyword>
<feature type="domain" description="HAMP" evidence="15">
    <location>
        <begin position="176"/>
        <end position="227"/>
    </location>
</feature>
<accession>A0A0Q3LZZ5</accession>
<evidence type="ECO:0000256" key="8">
    <source>
        <dbReference type="ARBA" id="ARBA00022777"/>
    </source>
</evidence>
<dbReference type="SUPFAM" id="SSF55874">
    <property type="entry name" value="ATPase domain of HSP90 chaperone/DNA topoisomerase II/histidine kinase"/>
    <property type="match status" value="1"/>
</dbReference>
<reference evidence="16 18" key="1">
    <citation type="submission" date="2015-10" db="EMBL/GenBank/DDBJ databases">
        <title>Draft genome of Bosea thiooxidans.</title>
        <authorList>
            <person name="Wang X."/>
        </authorList>
    </citation>
    <scope>NUCLEOTIDE SEQUENCE [LARGE SCALE GENOMIC DNA]</scope>
    <source>
        <strain evidence="16 18">CGMCC 9174</strain>
    </source>
</reference>
<evidence type="ECO:0000313" key="18">
    <source>
        <dbReference type="Proteomes" id="UP000051562"/>
    </source>
</evidence>
<comment type="subcellular location">
    <subcellularLocation>
        <location evidence="2">Membrane</location>
        <topology evidence="2">Multi-pass membrane protein</topology>
    </subcellularLocation>
</comment>
<dbReference type="OrthoDB" id="9809766at2"/>
<proteinExistence type="predicted"/>
<gene>
    <name evidence="16" type="ORF">ARD30_19585</name>
    <name evidence="17" type="ORF">SAMN05660750_02215</name>
</gene>
<evidence type="ECO:0000256" key="13">
    <source>
        <dbReference type="SAM" id="Phobius"/>
    </source>
</evidence>
<comment type="catalytic activity">
    <reaction evidence="1">
        <text>ATP + protein L-histidine = ADP + protein N-phospho-L-histidine.</text>
        <dbReference type="EC" id="2.7.13.3"/>
    </reaction>
</comment>
<dbReference type="GO" id="GO:0000155">
    <property type="term" value="F:phosphorelay sensor kinase activity"/>
    <property type="evidence" value="ECO:0007669"/>
    <property type="project" value="InterPro"/>
</dbReference>
<sequence length="450" mass="48511">MTSLRARLFVILVAATSAIWLVATGWIYLGTKRELEHVLDTRLQEAARMVASLVRDDGGSAQAAIAASPSTGGDGAGYERQLSCQIWSLGGRLVAASTEAPAERLTERGTGFSDSVINGEPWRVYAIEDPAKGVRVLVGDRLGLRERLVQDLVLGLVAPAVLMLPFFAWLIWLSVGRGLAPLKQIASDLKRRAADDLRPVQARVADEIRPVMEALNGLFRRLEAARRHEREITAFAAHELRTPLAGIRTQAQIAKAADDREMRLSALDRIIEGVDRTARLVSQLLALARLDSGAGRQVREPVNLGQLLREIERERTRGDQAVEIDPALDRLVVEGDPDRLRLALRNLHENACGQSPPRGLVRWGLAGQGGIAVEDEGPGIPPDEIPLVTQRFYRGRGTKVAGSGLGLAIVEAALAGSGGALAFAKPTSGQGLRAEIAFREARSIPEQGPA</sequence>
<dbReference type="SMART" id="SM00387">
    <property type="entry name" value="HATPase_c"/>
    <property type="match status" value="1"/>
</dbReference>
<dbReference type="InterPro" id="IPR036890">
    <property type="entry name" value="HATPase_C_sf"/>
</dbReference>
<dbReference type="STRING" id="53254.SAMN05660750_02215"/>
<evidence type="ECO:0000256" key="10">
    <source>
        <dbReference type="ARBA" id="ARBA00022989"/>
    </source>
</evidence>
<dbReference type="SMART" id="SM00388">
    <property type="entry name" value="HisKA"/>
    <property type="match status" value="1"/>
</dbReference>
<keyword evidence="12 13" id="KW-0472">Membrane</keyword>